<comment type="caution">
    <text evidence="1">The sequence shown here is derived from an EMBL/GenBank/DDBJ whole genome shotgun (WGS) entry which is preliminary data.</text>
</comment>
<dbReference type="Proteomes" id="UP001208570">
    <property type="component" value="Unassembled WGS sequence"/>
</dbReference>
<protein>
    <submittedName>
        <fullName evidence="1">Uncharacterized protein</fullName>
    </submittedName>
</protein>
<evidence type="ECO:0000313" key="1">
    <source>
        <dbReference type="EMBL" id="KAK2152011.1"/>
    </source>
</evidence>
<organism evidence="1 2">
    <name type="scientific">Paralvinella palmiformis</name>
    <dbReference type="NCBI Taxonomy" id="53620"/>
    <lineage>
        <taxon>Eukaryota</taxon>
        <taxon>Metazoa</taxon>
        <taxon>Spiralia</taxon>
        <taxon>Lophotrochozoa</taxon>
        <taxon>Annelida</taxon>
        <taxon>Polychaeta</taxon>
        <taxon>Sedentaria</taxon>
        <taxon>Canalipalpata</taxon>
        <taxon>Terebellida</taxon>
        <taxon>Terebelliformia</taxon>
        <taxon>Alvinellidae</taxon>
        <taxon>Paralvinella</taxon>
    </lineage>
</organism>
<dbReference type="EMBL" id="JAODUP010000342">
    <property type="protein sequence ID" value="KAK2152011.1"/>
    <property type="molecule type" value="Genomic_DNA"/>
</dbReference>
<gene>
    <name evidence="1" type="ORF">LSH36_342g03000</name>
</gene>
<evidence type="ECO:0000313" key="2">
    <source>
        <dbReference type="Proteomes" id="UP001208570"/>
    </source>
</evidence>
<name>A0AAD9JFG6_9ANNE</name>
<reference evidence="1" key="1">
    <citation type="journal article" date="2023" name="Mol. Biol. Evol.">
        <title>Third-Generation Sequencing Reveals the Adaptive Role of the Epigenome in Three Deep-Sea Polychaetes.</title>
        <authorList>
            <person name="Perez M."/>
            <person name="Aroh O."/>
            <person name="Sun Y."/>
            <person name="Lan Y."/>
            <person name="Juniper S.K."/>
            <person name="Young C.R."/>
            <person name="Angers B."/>
            <person name="Qian P.Y."/>
        </authorList>
    </citation>
    <scope>NUCLEOTIDE SEQUENCE</scope>
    <source>
        <strain evidence="1">P08H-3</strain>
    </source>
</reference>
<dbReference type="AlphaFoldDB" id="A0AAD9JFG6"/>
<keyword evidence="2" id="KW-1185">Reference proteome</keyword>
<proteinExistence type="predicted"/>
<sequence>MYVLPPIGRLSTMARSGHLMKTFLYYFFGPQLHHIYRSGSIPFRFCTAFFKWTSPVWLGYMYHRGT</sequence>
<accession>A0AAD9JFG6</accession>